<dbReference type="EMBL" id="JAHWGI010000027">
    <property type="protein sequence ID" value="KAK3908014.1"/>
    <property type="molecule type" value="Genomic_DNA"/>
</dbReference>
<reference evidence="1" key="2">
    <citation type="journal article" date="2023" name="BMC Genomics">
        <title>Pest status, molecular evolution, and epigenetic factors derived from the genome assembly of Frankliniella fusca, a thysanopteran phytovirus vector.</title>
        <authorList>
            <person name="Catto M.A."/>
            <person name="Labadie P.E."/>
            <person name="Jacobson A.L."/>
            <person name="Kennedy G.G."/>
            <person name="Srinivasan R."/>
            <person name="Hunt B.G."/>
        </authorList>
    </citation>
    <scope>NUCLEOTIDE SEQUENCE</scope>
    <source>
        <strain evidence="1">PL_HMW_Pooled</strain>
    </source>
</reference>
<dbReference type="AlphaFoldDB" id="A0AAE1L6V2"/>
<protein>
    <submittedName>
        <fullName evidence="1">Nuclear control of ATPase protein 2</fullName>
    </submittedName>
</protein>
<reference evidence="1" key="1">
    <citation type="submission" date="2021-07" db="EMBL/GenBank/DDBJ databases">
        <authorList>
            <person name="Catto M.A."/>
            <person name="Jacobson A."/>
            <person name="Kennedy G."/>
            <person name="Labadie P."/>
            <person name="Hunt B.G."/>
            <person name="Srinivasan R."/>
        </authorList>
    </citation>
    <scope>NUCLEOTIDE SEQUENCE</scope>
    <source>
        <strain evidence="1">PL_HMW_Pooled</strain>
        <tissue evidence="1">Head</tissue>
    </source>
</reference>
<name>A0AAE1L6V2_9NEOP</name>
<sequence length="81" mass="9588">MVFSGSASTEDAFIERCVHVHTHSVGLTRGSRYCWINRICLGYSEYLENLEYFLNIWNILEYVEYVGISGIFLECLEYYWN</sequence>
<evidence type="ECO:0000313" key="1">
    <source>
        <dbReference type="EMBL" id="KAK3908014.1"/>
    </source>
</evidence>
<evidence type="ECO:0000313" key="2">
    <source>
        <dbReference type="Proteomes" id="UP001219518"/>
    </source>
</evidence>
<dbReference type="Proteomes" id="UP001219518">
    <property type="component" value="Unassembled WGS sequence"/>
</dbReference>
<organism evidence="1 2">
    <name type="scientific">Frankliniella fusca</name>
    <dbReference type="NCBI Taxonomy" id="407009"/>
    <lineage>
        <taxon>Eukaryota</taxon>
        <taxon>Metazoa</taxon>
        <taxon>Ecdysozoa</taxon>
        <taxon>Arthropoda</taxon>
        <taxon>Hexapoda</taxon>
        <taxon>Insecta</taxon>
        <taxon>Pterygota</taxon>
        <taxon>Neoptera</taxon>
        <taxon>Paraneoptera</taxon>
        <taxon>Thysanoptera</taxon>
        <taxon>Terebrantia</taxon>
        <taxon>Thripoidea</taxon>
        <taxon>Thripidae</taxon>
        <taxon>Frankliniella</taxon>
    </lineage>
</organism>
<proteinExistence type="predicted"/>
<keyword evidence="2" id="KW-1185">Reference proteome</keyword>
<comment type="caution">
    <text evidence="1">The sequence shown here is derived from an EMBL/GenBank/DDBJ whole genome shotgun (WGS) entry which is preliminary data.</text>
</comment>
<gene>
    <name evidence="1" type="ORF">KUF71_003146</name>
</gene>
<accession>A0AAE1L6V2</accession>
<feature type="non-terminal residue" evidence="1">
    <location>
        <position position="1"/>
    </location>
</feature>